<accession>A0A1I4Z3I3</accession>
<protein>
    <submittedName>
        <fullName evidence="1">Uncharacterized protein</fullName>
    </submittedName>
</protein>
<reference evidence="2" key="1">
    <citation type="submission" date="2016-10" db="EMBL/GenBank/DDBJ databases">
        <authorList>
            <person name="Varghese N."/>
            <person name="Submissions S."/>
        </authorList>
    </citation>
    <scope>NUCLEOTIDE SEQUENCE [LARGE SCALE GENOMIC DNA]</scope>
    <source>
        <strain evidence="2">DSM 4002</strain>
    </source>
</reference>
<sequence length="44" mass="5062">MLMATTLFRCLENLYKCNSMLSNIGIGTFGNSDVTVFFNYKFKK</sequence>
<keyword evidence="2" id="KW-1185">Reference proteome</keyword>
<evidence type="ECO:0000313" key="2">
    <source>
        <dbReference type="Proteomes" id="UP000182961"/>
    </source>
</evidence>
<proteinExistence type="predicted"/>
<organism evidence="1 2">
    <name type="scientific">Flavobacterium succinicans</name>
    <dbReference type="NCBI Taxonomy" id="29536"/>
    <lineage>
        <taxon>Bacteria</taxon>
        <taxon>Pseudomonadati</taxon>
        <taxon>Bacteroidota</taxon>
        <taxon>Flavobacteriia</taxon>
        <taxon>Flavobacteriales</taxon>
        <taxon>Flavobacteriaceae</taxon>
        <taxon>Flavobacterium</taxon>
    </lineage>
</organism>
<gene>
    <name evidence="1" type="ORF">SAMN05444143_11367</name>
</gene>
<dbReference type="AlphaFoldDB" id="A0A1I4Z3I3"/>
<dbReference type="Proteomes" id="UP000182961">
    <property type="component" value="Unassembled WGS sequence"/>
</dbReference>
<evidence type="ECO:0000313" key="1">
    <source>
        <dbReference type="EMBL" id="SFN44623.1"/>
    </source>
</evidence>
<dbReference type="EMBL" id="FOUT01000013">
    <property type="protein sequence ID" value="SFN44623.1"/>
    <property type="molecule type" value="Genomic_DNA"/>
</dbReference>
<name>A0A1I4Z3I3_9FLAO</name>